<evidence type="ECO:0008006" key="8">
    <source>
        <dbReference type="Google" id="ProtNLM"/>
    </source>
</evidence>
<organism evidence="6 7">
    <name type="scientific">Thermotalea metallivorans</name>
    <dbReference type="NCBI Taxonomy" id="520762"/>
    <lineage>
        <taxon>Bacteria</taxon>
        <taxon>Bacillati</taxon>
        <taxon>Bacillota</taxon>
        <taxon>Clostridia</taxon>
        <taxon>Peptostreptococcales</taxon>
        <taxon>Thermotaleaceae</taxon>
        <taxon>Thermotalea</taxon>
    </lineage>
</organism>
<sequence>MSWVDVLILVILFINGMHGWQRGLIYTFFSMMGFLIAGFVAKMYHPVLSAYMMKNPKFFLFFHDMVWRRIKIAIAGEGASMGMVPGENIFQVLRFPKGLETLLMKNEVIQDYSAKAMEGVQSYIADVLTRMFIDCISILILFMTIKIILNLLAYGLNGIASLPVLNGMNRLGGLSLGVMKGLFIVLIFLTMITPFAAMAEKNIFTEGVDASVLGKYLYNHNPIIAMFEKFTEI</sequence>
<dbReference type="RefSeq" id="WP_068557891.1">
    <property type="nucleotide sequence ID" value="NZ_LOEE01000072.1"/>
</dbReference>
<keyword evidence="7" id="KW-1185">Reference proteome</keyword>
<dbReference type="STRING" id="520762.AN619_28030"/>
<reference evidence="6 7" key="1">
    <citation type="submission" date="2015-12" db="EMBL/GenBank/DDBJ databases">
        <title>Draft genome sequence of the thermoanaerobe Thermotalea metallivorans, an isolate from the runoff channel of the Great Artesian Basin, Australia.</title>
        <authorList>
            <person name="Patel B.K."/>
        </authorList>
    </citation>
    <scope>NUCLEOTIDE SEQUENCE [LARGE SCALE GENOMIC DNA]</scope>
    <source>
        <strain evidence="6 7">B2-1</strain>
    </source>
</reference>
<dbReference type="GO" id="GO:0009403">
    <property type="term" value="P:toxin biosynthetic process"/>
    <property type="evidence" value="ECO:0007669"/>
    <property type="project" value="InterPro"/>
</dbReference>
<comment type="caution">
    <text evidence="6">The sequence shown here is derived from an EMBL/GenBank/DDBJ whole genome shotgun (WGS) entry which is preliminary data.</text>
</comment>
<proteinExistence type="predicted"/>
<evidence type="ECO:0000313" key="6">
    <source>
        <dbReference type="EMBL" id="KXG73883.1"/>
    </source>
</evidence>
<feature type="transmembrane region" description="Helical" evidence="5">
    <location>
        <begin position="23"/>
        <end position="44"/>
    </location>
</feature>
<dbReference type="GO" id="GO:0016020">
    <property type="term" value="C:membrane"/>
    <property type="evidence" value="ECO:0007669"/>
    <property type="project" value="UniProtKB-SubCell"/>
</dbReference>
<dbReference type="Proteomes" id="UP000070456">
    <property type="component" value="Unassembled WGS sequence"/>
</dbReference>
<accession>A0A140L008</accession>
<comment type="subcellular location">
    <subcellularLocation>
        <location evidence="1">Membrane</location>
        <topology evidence="1">Multi-pass membrane protein</topology>
    </subcellularLocation>
</comment>
<gene>
    <name evidence="6" type="ORF">AN619_28030</name>
</gene>
<dbReference type="InterPro" id="IPR003825">
    <property type="entry name" value="Colicin-V_CvpA"/>
</dbReference>
<evidence type="ECO:0000256" key="5">
    <source>
        <dbReference type="SAM" id="Phobius"/>
    </source>
</evidence>
<protein>
    <recommendedName>
        <fullName evidence="8">Colicin V production protein</fullName>
    </recommendedName>
</protein>
<keyword evidence="2 5" id="KW-0812">Transmembrane</keyword>
<dbReference type="EMBL" id="LOEE01000072">
    <property type="protein sequence ID" value="KXG73883.1"/>
    <property type="molecule type" value="Genomic_DNA"/>
</dbReference>
<keyword evidence="4 5" id="KW-0472">Membrane</keyword>
<dbReference type="Pfam" id="PF02674">
    <property type="entry name" value="Colicin_V"/>
    <property type="match status" value="2"/>
</dbReference>
<evidence type="ECO:0000256" key="2">
    <source>
        <dbReference type="ARBA" id="ARBA00022692"/>
    </source>
</evidence>
<dbReference type="PANTHER" id="PTHR37306:SF1">
    <property type="entry name" value="COLICIN V PRODUCTION PROTEIN"/>
    <property type="match status" value="1"/>
</dbReference>
<evidence type="ECO:0000313" key="7">
    <source>
        <dbReference type="Proteomes" id="UP000070456"/>
    </source>
</evidence>
<feature type="transmembrane region" description="Helical" evidence="5">
    <location>
        <begin position="174"/>
        <end position="197"/>
    </location>
</feature>
<evidence type="ECO:0000256" key="4">
    <source>
        <dbReference type="ARBA" id="ARBA00023136"/>
    </source>
</evidence>
<evidence type="ECO:0000256" key="1">
    <source>
        <dbReference type="ARBA" id="ARBA00004141"/>
    </source>
</evidence>
<dbReference type="OrthoDB" id="1952171at2"/>
<dbReference type="PANTHER" id="PTHR37306">
    <property type="entry name" value="COLICIN V PRODUCTION PROTEIN"/>
    <property type="match status" value="1"/>
</dbReference>
<feature type="transmembrane region" description="Helical" evidence="5">
    <location>
        <begin position="131"/>
        <end position="154"/>
    </location>
</feature>
<keyword evidence="3 5" id="KW-1133">Transmembrane helix</keyword>
<dbReference type="AlphaFoldDB" id="A0A140L008"/>
<evidence type="ECO:0000256" key="3">
    <source>
        <dbReference type="ARBA" id="ARBA00022989"/>
    </source>
</evidence>
<name>A0A140L008_9FIRM</name>